<sequence length="204" mass="22295">MASITIRPATEQDLPSMLSVYFSAFSPSLFSQRCFPSTSPEVQTWTSSKLRSQIGAPGNHIVIAESTSGSVLGWARWVRRPAAPPSKRVILSESDYPSSGDPGLAVRLFQANADATYKHAAGEEYWFLSTIATDKDAQRCGVGSALMQFGVDKADEDGWMAYLNSSPEGKGLYEKFGFQVVDESKIPELNIVQYHMKRAAKSSS</sequence>
<dbReference type="CDD" id="cd04301">
    <property type="entry name" value="NAT_SF"/>
    <property type="match status" value="1"/>
</dbReference>
<dbReference type="PANTHER" id="PTHR42791">
    <property type="entry name" value="GNAT FAMILY ACETYLTRANSFERASE"/>
    <property type="match status" value="1"/>
</dbReference>
<keyword evidence="3" id="KW-1185">Reference proteome</keyword>
<dbReference type="EMBL" id="NIZV01000246">
    <property type="protein sequence ID" value="RSL97856.1"/>
    <property type="molecule type" value="Genomic_DNA"/>
</dbReference>
<evidence type="ECO:0000259" key="1">
    <source>
        <dbReference type="PROSITE" id="PS51186"/>
    </source>
</evidence>
<dbReference type="InterPro" id="IPR016181">
    <property type="entry name" value="Acyl_CoA_acyltransferase"/>
</dbReference>
<dbReference type="Proteomes" id="UP000288429">
    <property type="component" value="Unassembled WGS sequence"/>
</dbReference>
<protein>
    <recommendedName>
        <fullName evidence="1">N-acetyltransferase domain-containing protein</fullName>
    </recommendedName>
</protein>
<accession>A0A428T748</accession>
<reference evidence="2 3" key="1">
    <citation type="submission" date="2017-06" db="EMBL/GenBank/DDBJ databases">
        <title>Cmopartive genomic analysis of Ambrosia Fusariam Clade fungi.</title>
        <authorList>
            <person name="Stajich J.E."/>
            <person name="Carrillo J."/>
            <person name="Kijimoto T."/>
            <person name="Eskalen A."/>
            <person name="O'Donnell K."/>
            <person name="Kasson M."/>
        </authorList>
    </citation>
    <scope>NUCLEOTIDE SEQUENCE [LARGE SCALE GENOMIC DNA]</scope>
    <source>
        <strain evidence="2 3">NRRL 20438</strain>
    </source>
</reference>
<gene>
    <name evidence="2" type="ORF">CDV31_012850</name>
</gene>
<dbReference type="InterPro" id="IPR052523">
    <property type="entry name" value="Trichothecene_AcTrans"/>
</dbReference>
<dbReference type="Gene3D" id="3.40.630.30">
    <property type="match status" value="1"/>
</dbReference>
<organism evidence="2 3">
    <name type="scientific">Fusarium ambrosium</name>
    <dbReference type="NCBI Taxonomy" id="131363"/>
    <lineage>
        <taxon>Eukaryota</taxon>
        <taxon>Fungi</taxon>
        <taxon>Dikarya</taxon>
        <taxon>Ascomycota</taxon>
        <taxon>Pezizomycotina</taxon>
        <taxon>Sordariomycetes</taxon>
        <taxon>Hypocreomycetidae</taxon>
        <taxon>Hypocreales</taxon>
        <taxon>Nectriaceae</taxon>
        <taxon>Fusarium</taxon>
        <taxon>Fusarium solani species complex</taxon>
    </lineage>
</organism>
<dbReference type="PROSITE" id="PS51186">
    <property type="entry name" value="GNAT"/>
    <property type="match status" value="1"/>
</dbReference>
<dbReference type="GO" id="GO:0016747">
    <property type="term" value="F:acyltransferase activity, transferring groups other than amino-acyl groups"/>
    <property type="evidence" value="ECO:0007669"/>
    <property type="project" value="InterPro"/>
</dbReference>
<name>A0A428T748_9HYPO</name>
<feature type="domain" description="N-acetyltransferase" evidence="1">
    <location>
        <begin position="4"/>
        <end position="201"/>
    </location>
</feature>
<evidence type="ECO:0000313" key="2">
    <source>
        <dbReference type="EMBL" id="RSL97856.1"/>
    </source>
</evidence>
<evidence type="ECO:0000313" key="3">
    <source>
        <dbReference type="Proteomes" id="UP000288429"/>
    </source>
</evidence>
<comment type="caution">
    <text evidence="2">The sequence shown here is derived from an EMBL/GenBank/DDBJ whole genome shotgun (WGS) entry which is preliminary data.</text>
</comment>
<dbReference type="InterPro" id="IPR000182">
    <property type="entry name" value="GNAT_dom"/>
</dbReference>
<dbReference type="PANTHER" id="PTHR42791:SF2">
    <property type="entry name" value="N-ACETYLTRANSFERASE DOMAIN-CONTAINING PROTEIN"/>
    <property type="match status" value="1"/>
</dbReference>
<dbReference type="AlphaFoldDB" id="A0A428T748"/>
<dbReference type="Pfam" id="PF13508">
    <property type="entry name" value="Acetyltransf_7"/>
    <property type="match status" value="1"/>
</dbReference>
<dbReference type="SUPFAM" id="SSF55729">
    <property type="entry name" value="Acyl-CoA N-acyltransferases (Nat)"/>
    <property type="match status" value="1"/>
</dbReference>
<proteinExistence type="predicted"/>